<reference evidence="2 3" key="1">
    <citation type="submission" date="2019-07" db="EMBL/GenBank/DDBJ databases">
        <title>Complete genome sequence of Comamonas sp. NLF 7-7 isolated from livestock.</title>
        <authorList>
            <person name="Kim D.H."/>
            <person name="Kim J.G."/>
        </authorList>
    </citation>
    <scope>NUCLEOTIDE SEQUENCE [LARGE SCALE GENOMIC DNA]</scope>
    <source>
        <strain evidence="2 3">NLF 7-7</strain>
    </source>
</reference>
<dbReference type="InterPro" id="IPR036895">
    <property type="entry name" value="Uracil-DNA_glycosylase-like_sf"/>
</dbReference>
<proteinExistence type="predicted"/>
<dbReference type="Proteomes" id="UP000321199">
    <property type="component" value="Chromosome"/>
</dbReference>
<dbReference type="Gene3D" id="3.40.470.10">
    <property type="entry name" value="Uracil-DNA glycosylase-like domain"/>
    <property type="match status" value="1"/>
</dbReference>
<sequence length="219" mass="22424">MLAEMGIRVWLPPPRSPADAPAPAFAPALVPSPAPARAAVSAPVAGRPAQPGAATPRAAAAVQRGWQLGPAQPLYPQADKGADGPTWLIALDSTTPDEPGGGEDGALLHKMLAAMGLKDHGGVHVATVRRAGTGSELAQLLQTLRPAVVLALGPSAASCVLGSTEPLQSLRQRAHRLADGTPALVSYAPAYLLRRPEAKRAAWQDLQRAMALAGQQGAP</sequence>
<dbReference type="InterPro" id="IPR005122">
    <property type="entry name" value="Uracil-DNA_glycosylase-like"/>
</dbReference>
<dbReference type="OrthoDB" id="5290748at2"/>
<dbReference type="AlphaFoldDB" id="A0A5B8RZ78"/>
<keyword evidence="3" id="KW-1185">Reference proteome</keyword>
<dbReference type="SUPFAM" id="SSF52141">
    <property type="entry name" value="Uracil-DNA glycosylase-like"/>
    <property type="match status" value="1"/>
</dbReference>
<dbReference type="Pfam" id="PF03167">
    <property type="entry name" value="UDG"/>
    <property type="match status" value="1"/>
</dbReference>
<accession>A0A5B8RZ78</accession>
<protein>
    <recommendedName>
        <fullName evidence="1">Uracil-DNA glycosylase-like domain-containing protein</fullName>
    </recommendedName>
</protein>
<evidence type="ECO:0000259" key="1">
    <source>
        <dbReference type="Pfam" id="PF03167"/>
    </source>
</evidence>
<organism evidence="2 3">
    <name type="scientific">Comamonas flocculans</name>
    <dbReference type="NCBI Taxonomy" id="2597701"/>
    <lineage>
        <taxon>Bacteria</taxon>
        <taxon>Pseudomonadati</taxon>
        <taxon>Pseudomonadota</taxon>
        <taxon>Betaproteobacteria</taxon>
        <taxon>Burkholderiales</taxon>
        <taxon>Comamonadaceae</taxon>
        <taxon>Comamonas</taxon>
    </lineage>
</organism>
<evidence type="ECO:0000313" key="2">
    <source>
        <dbReference type="EMBL" id="QEA14513.1"/>
    </source>
</evidence>
<dbReference type="KEGG" id="cof:FOZ74_07730"/>
<feature type="domain" description="Uracil-DNA glycosylase-like" evidence="1">
    <location>
        <begin position="103"/>
        <end position="207"/>
    </location>
</feature>
<gene>
    <name evidence="2" type="ORF">FOZ74_07730</name>
</gene>
<dbReference type="EMBL" id="CP042344">
    <property type="protein sequence ID" value="QEA14513.1"/>
    <property type="molecule type" value="Genomic_DNA"/>
</dbReference>
<name>A0A5B8RZ78_9BURK</name>
<evidence type="ECO:0000313" key="3">
    <source>
        <dbReference type="Proteomes" id="UP000321199"/>
    </source>
</evidence>